<reference evidence="1" key="1">
    <citation type="submission" date="2009-04" db="EMBL/GenBank/DDBJ databases">
        <authorList>
            <person name="Weinstock G."/>
            <person name="Sodergren E."/>
            <person name="Clifton S."/>
            <person name="Fulton L."/>
            <person name="Fulton B."/>
            <person name="Courtney L."/>
            <person name="Fronick C."/>
            <person name="Harrison M."/>
            <person name="Strong C."/>
            <person name="Farmer C."/>
            <person name="Delahaunty K."/>
            <person name="Markovic C."/>
            <person name="Hall O."/>
            <person name="Minx P."/>
            <person name="Tomlinson C."/>
            <person name="Mitreva M."/>
            <person name="Nelson J."/>
            <person name="Hou S."/>
            <person name="Wollam A."/>
            <person name="Pepin K.H."/>
            <person name="Johnson M."/>
            <person name="Bhonagiri V."/>
            <person name="Nash W.E."/>
            <person name="Warren W."/>
            <person name="Chinwalla A."/>
            <person name="Mardis E.R."/>
            <person name="Wilson R.K."/>
        </authorList>
    </citation>
    <scope>NUCLEOTIDE SEQUENCE [LARGE SCALE GENOMIC DNA]</scope>
    <source>
        <strain evidence="1">ATCC 51147</strain>
    </source>
</reference>
<name>C4GHV3_9NEIS</name>
<proteinExistence type="predicted"/>
<keyword evidence="2" id="KW-1185">Reference proteome</keyword>
<dbReference type="STRING" id="629741.GCWU000324_00441"/>
<gene>
    <name evidence="1" type="ORF">GCWU000324_00441</name>
</gene>
<dbReference type="EMBL" id="ACJW02000002">
    <property type="protein sequence ID" value="EEP68541.1"/>
    <property type="molecule type" value="Genomic_DNA"/>
</dbReference>
<accession>C4GHV3</accession>
<dbReference type="HOGENOM" id="CLU_3200902_0_0_4"/>
<evidence type="ECO:0000313" key="2">
    <source>
        <dbReference type="Proteomes" id="UP000003009"/>
    </source>
</evidence>
<dbReference type="Proteomes" id="UP000003009">
    <property type="component" value="Unassembled WGS sequence"/>
</dbReference>
<comment type="caution">
    <text evidence="1">The sequence shown here is derived from an EMBL/GenBank/DDBJ whole genome shotgun (WGS) entry which is preliminary data.</text>
</comment>
<sequence>MNEGSLKTVFPVFRLPLAHPIPFNPPPSSAVFRYNSALFSKKSCH</sequence>
<protein>
    <submittedName>
        <fullName evidence="1">Uncharacterized protein</fullName>
    </submittedName>
</protein>
<dbReference type="AlphaFoldDB" id="C4GHV3"/>
<organism evidence="1 2">
    <name type="scientific">Kingella oralis ATCC 51147</name>
    <dbReference type="NCBI Taxonomy" id="629741"/>
    <lineage>
        <taxon>Bacteria</taxon>
        <taxon>Pseudomonadati</taxon>
        <taxon>Pseudomonadota</taxon>
        <taxon>Betaproteobacteria</taxon>
        <taxon>Neisseriales</taxon>
        <taxon>Neisseriaceae</taxon>
        <taxon>Kingella</taxon>
    </lineage>
</organism>
<evidence type="ECO:0000313" key="1">
    <source>
        <dbReference type="EMBL" id="EEP68541.1"/>
    </source>
</evidence>